<proteinExistence type="predicted"/>
<protein>
    <submittedName>
        <fullName evidence="2">Uncharacterized protein</fullName>
    </submittedName>
</protein>
<comment type="caution">
    <text evidence="2">The sequence shown here is derived from an EMBL/GenBank/DDBJ whole genome shotgun (WGS) entry which is preliminary data.</text>
</comment>
<dbReference type="EMBL" id="WWBZ02000013">
    <property type="protein sequence ID" value="KAF4310684.1"/>
    <property type="molecule type" value="Genomic_DNA"/>
</dbReference>
<evidence type="ECO:0000313" key="3">
    <source>
        <dbReference type="Proteomes" id="UP000572817"/>
    </source>
</evidence>
<dbReference type="Proteomes" id="UP000572817">
    <property type="component" value="Unassembled WGS sequence"/>
</dbReference>
<feature type="region of interest" description="Disordered" evidence="1">
    <location>
        <begin position="1"/>
        <end position="21"/>
    </location>
</feature>
<keyword evidence="3" id="KW-1185">Reference proteome</keyword>
<sequence length="264" mass="29997">MEARTPRRLEEPNDFDEHEPSENKKSLILAVSWSFGCIEADWPFKPLSESTFEEIQVNLRTVAHEPDTLCSKWYQMLPEPMLPVPEQEGGHGKIPEALTNRAQTPIFKVKTHEPFGHYHTGGRSLDVLNDMGECIGILNSEDASVKNYLTWSLEKGIGEIECMGISLGTRSDMTCLMPALSSNMGILSWMSALRDRPELDLTFRDRAGHILSARYVSSSLPSFPVVNVMAIRWQGPYAYRVTIGWILLTKWVKTKREFKDVLLR</sequence>
<gene>
    <name evidence="2" type="ORF">GTA08_BOTSDO13715</name>
</gene>
<reference evidence="2" key="1">
    <citation type="submission" date="2020-04" db="EMBL/GenBank/DDBJ databases">
        <title>Genome Assembly and Annotation of Botryosphaeria dothidea sdau 11-99, a Latent Pathogen of Apple Fruit Ring Rot in China.</title>
        <authorList>
            <person name="Yu C."/>
            <person name="Diao Y."/>
            <person name="Lu Q."/>
            <person name="Zhao J."/>
            <person name="Cui S."/>
            <person name="Peng C."/>
            <person name="He B."/>
            <person name="Liu H."/>
        </authorList>
    </citation>
    <scope>NUCLEOTIDE SEQUENCE [LARGE SCALE GENOMIC DNA]</scope>
    <source>
        <strain evidence="2">Sdau11-99</strain>
    </source>
</reference>
<name>A0A8H4J2F3_9PEZI</name>
<dbReference type="AlphaFoldDB" id="A0A8H4J2F3"/>
<dbReference type="OrthoDB" id="5135333at2759"/>
<organism evidence="2 3">
    <name type="scientific">Botryosphaeria dothidea</name>
    <dbReference type="NCBI Taxonomy" id="55169"/>
    <lineage>
        <taxon>Eukaryota</taxon>
        <taxon>Fungi</taxon>
        <taxon>Dikarya</taxon>
        <taxon>Ascomycota</taxon>
        <taxon>Pezizomycotina</taxon>
        <taxon>Dothideomycetes</taxon>
        <taxon>Dothideomycetes incertae sedis</taxon>
        <taxon>Botryosphaeriales</taxon>
        <taxon>Botryosphaeriaceae</taxon>
        <taxon>Botryosphaeria</taxon>
    </lineage>
</organism>
<feature type="compositionally biased region" description="Basic and acidic residues" evidence="1">
    <location>
        <begin position="1"/>
        <end position="11"/>
    </location>
</feature>
<accession>A0A8H4J2F3</accession>
<evidence type="ECO:0000256" key="1">
    <source>
        <dbReference type="SAM" id="MobiDB-lite"/>
    </source>
</evidence>
<evidence type="ECO:0000313" key="2">
    <source>
        <dbReference type="EMBL" id="KAF4310684.1"/>
    </source>
</evidence>